<feature type="transmembrane region" description="Helical" evidence="18">
    <location>
        <begin position="56"/>
        <end position="77"/>
    </location>
</feature>
<feature type="transmembrane region" description="Helical" evidence="18">
    <location>
        <begin position="310"/>
        <end position="332"/>
    </location>
</feature>
<evidence type="ECO:0000256" key="10">
    <source>
        <dbReference type="ARBA" id="ARBA00022967"/>
    </source>
</evidence>
<organism evidence="20">
    <name type="scientific">Mecinus janthinus</name>
    <dbReference type="NCBI Taxonomy" id="1071889"/>
    <lineage>
        <taxon>Eukaryota</taxon>
        <taxon>Metazoa</taxon>
        <taxon>Ecdysozoa</taxon>
        <taxon>Arthropoda</taxon>
        <taxon>Hexapoda</taxon>
        <taxon>Insecta</taxon>
        <taxon>Pterygota</taxon>
        <taxon>Neoptera</taxon>
        <taxon>Endopterygota</taxon>
        <taxon>Coleoptera</taxon>
        <taxon>Polyphaga</taxon>
        <taxon>Cucujiformia</taxon>
        <taxon>Curculionidae</taxon>
        <taxon>Curculioninae</taxon>
        <taxon>Mecinini</taxon>
        <taxon>Mecinus</taxon>
    </lineage>
</organism>
<keyword evidence="12 18" id="KW-1133">Transmembrane helix</keyword>
<evidence type="ECO:0000256" key="8">
    <source>
        <dbReference type="ARBA" id="ARBA00022692"/>
    </source>
</evidence>
<evidence type="ECO:0000259" key="19">
    <source>
        <dbReference type="Pfam" id="PF00361"/>
    </source>
</evidence>
<name>A0A343C4X4_9CUCU</name>
<evidence type="ECO:0000256" key="3">
    <source>
        <dbReference type="ARBA" id="ARBA00007012"/>
    </source>
</evidence>
<dbReference type="InterPro" id="IPR050175">
    <property type="entry name" value="Complex_I_Subunit_2"/>
</dbReference>
<keyword evidence="13 18" id="KW-0520">NAD</keyword>
<evidence type="ECO:0000256" key="17">
    <source>
        <dbReference type="ARBA" id="ARBA00049551"/>
    </source>
</evidence>
<dbReference type="InterPro" id="IPR003917">
    <property type="entry name" value="NADH_UbQ_OxRdtase_chain2"/>
</dbReference>
<evidence type="ECO:0000256" key="2">
    <source>
        <dbReference type="ARBA" id="ARBA00004448"/>
    </source>
</evidence>
<dbReference type="Pfam" id="PF00361">
    <property type="entry name" value="Proton_antipo_M"/>
    <property type="match status" value="1"/>
</dbReference>
<dbReference type="PANTHER" id="PTHR46552">
    <property type="entry name" value="NADH-UBIQUINONE OXIDOREDUCTASE CHAIN 2"/>
    <property type="match status" value="1"/>
</dbReference>
<evidence type="ECO:0000256" key="16">
    <source>
        <dbReference type="ARBA" id="ARBA00023136"/>
    </source>
</evidence>
<evidence type="ECO:0000256" key="14">
    <source>
        <dbReference type="ARBA" id="ARBA00023075"/>
    </source>
</evidence>
<evidence type="ECO:0000256" key="18">
    <source>
        <dbReference type="RuleBase" id="RU003403"/>
    </source>
</evidence>
<comment type="function">
    <text evidence="18">Core subunit of the mitochondrial membrane respiratory chain NADH dehydrogenase (Complex I) which catalyzes electron transfer from NADH through the respiratory chain, using ubiquinone as an electron acceptor. Essential for the catalytic activity and assembly of complex I.</text>
</comment>
<evidence type="ECO:0000256" key="15">
    <source>
        <dbReference type="ARBA" id="ARBA00023128"/>
    </source>
</evidence>
<evidence type="ECO:0000256" key="9">
    <source>
        <dbReference type="ARBA" id="ARBA00022792"/>
    </source>
</evidence>
<geneLocation type="mitochondrion" evidence="20"/>
<dbReference type="GO" id="GO:0005743">
    <property type="term" value="C:mitochondrial inner membrane"/>
    <property type="evidence" value="ECO:0007669"/>
    <property type="project" value="UniProtKB-SubCell"/>
</dbReference>
<dbReference type="AlphaFoldDB" id="A0A343C4X4"/>
<accession>A0A343C4X4</accession>
<evidence type="ECO:0000256" key="11">
    <source>
        <dbReference type="ARBA" id="ARBA00022982"/>
    </source>
</evidence>
<evidence type="ECO:0000313" key="20">
    <source>
        <dbReference type="EMBL" id="ARH55080.1"/>
    </source>
</evidence>
<evidence type="ECO:0000256" key="4">
    <source>
        <dbReference type="ARBA" id="ARBA00012944"/>
    </source>
</evidence>
<dbReference type="GO" id="GO:0008137">
    <property type="term" value="F:NADH dehydrogenase (ubiquinone) activity"/>
    <property type="evidence" value="ECO:0007669"/>
    <property type="project" value="UniProtKB-EC"/>
</dbReference>
<dbReference type="PANTHER" id="PTHR46552:SF1">
    <property type="entry name" value="NADH-UBIQUINONE OXIDOREDUCTASE CHAIN 2"/>
    <property type="match status" value="1"/>
</dbReference>
<keyword evidence="15 18" id="KW-0496">Mitochondrion</keyword>
<dbReference type="EMBL" id="KX087312">
    <property type="protein sequence ID" value="ARH55080.1"/>
    <property type="molecule type" value="Genomic_DNA"/>
</dbReference>
<comment type="function">
    <text evidence="1">Core subunit of the mitochondrial membrane respiratory chain NADH dehydrogenase (Complex I) that is believed to belong to the minimal assembly required for catalysis. Complex I functions in the transfer of electrons from NADH to the respiratory chain. The immediate electron acceptor for the enzyme is believed to be ubiquinone.</text>
</comment>
<evidence type="ECO:0000256" key="7">
    <source>
        <dbReference type="ARBA" id="ARBA00022660"/>
    </source>
</evidence>
<keyword evidence="6" id="KW-0813">Transport</keyword>
<feature type="domain" description="NADH:quinone oxidoreductase/Mrp antiporter transmembrane" evidence="19">
    <location>
        <begin position="20"/>
        <end position="279"/>
    </location>
</feature>
<keyword evidence="14 18" id="KW-0830">Ubiquinone</keyword>
<comment type="similarity">
    <text evidence="3 18">Belongs to the complex I subunit 2 family.</text>
</comment>
<keyword evidence="10 18" id="KW-1278">Translocase</keyword>
<comment type="subcellular location">
    <subcellularLocation>
        <location evidence="2 18">Mitochondrion inner membrane</location>
        <topology evidence="2 18">Multi-pass membrane protein</topology>
    </subcellularLocation>
</comment>
<protein>
    <recommendedName>
        <fullName evidence="5 18">NADH-ubiquinone oxidoreductase chain 2</fullName>
        <ecNumber evidence="4 18">7.1.1.2</ecNumber>
    </recommendedName>
</protein>
<dbReference type="InterPro" id="IPR001750">
    <property type="entry name" value="ND/Mrp_TM"/>
</dbReference>
<feature type="transmembrane region" description="Helical" evidence="18">
    <location>
        <begin position="235"/>
        <end position="254"/>
    </location>
</feature>
<feature type="transmembrane region" description="Helical" evidence="18">
    <location>
        <begin position="6"/>
        <end position="35"/>
    </location>
</feature>
<sequence length="333" mass="39040">MYKTVFFIIMMMGTLISISSMSWLMIWMGLEINLLSLMPLMKNLKNKLSSESTIKYFIVQTMASSLFLFSMILFTNYKTLNIQMNEMSSLMLNSTLIMKMGAAPFHFWLPEVISGLSWDMCFIILTWQKIAPMVILMYSTLTSTYLSSIIILSVLISGIQGMNQTCFRKLLAFSSINHMSWMLSAMMSSMTIWMYYLIIYFILNFNIMFMLNKYNVFYMPQLTKLMSHNKNIKCLYMMNFLSLGGLPPFMGFLPKWLTINFLINNNFYLLSIILVIFTLMPLFIYIRITMTTFLMNQSESLMNMETQLKFMYMLILIISLNSLFLYTTMILIN</sequence>
<feature type="transmembrane region" description="Helical" evidence="18">
    <location>
        <begin position="145"/>
        <end position="163"/>
    </location>
</feature>
<evidence type="ECO:0000256" key="1">
    <source>
        <dbReference type="ARBA" id="ARBA00003257"/>
    </source>
</evidence>
<keyword evidence="8 18" id="KW-0812">Transmembrane</keyword>
<evidence type="ECO:0000256" key="5">
    <source>
        <dbReference type="ARBA" id="ARBA00021008"/>
    </source>
</evidence>
<comment type="catalytic activity">
    <reaction evidence="17 18">
        <text>a ubiquinone + NADH + 5 H(+)(in) = a ubiquinol + NAD(+) + 4 H(+)(out)</text>
        <dbReference type="Rhea" id="RHEA:29091"/>
        <dbReference type="Rhea" id="RHEA-COMP:9565"/>
        <dbReference type="Rhea" id="RHEA-COMP:9566"/>
        <dbReference type="ChEBI" id="CHEBI:15378"/>
        <dbReference type="ChEBI" id="CHEBI:16389"/>
        <dbReference type="ChEBI" id="CHEBI:17976"/>
        <dbReference type="ChEBI" id="CHEBI:57540"/>
        <dbReference type="ChEBI" id="CHEBI:57945"/>
        <dbReference type="EC" id="7.1.1.2"/>
    </reaction>
</comment>
<dbReference type="GO" id="GO:0006120">
    <property type="term" value="P:mitochondrial electron transport, NADH to ubiquinone"/>
    <property type="evidence" value="ECO:0007669"/>
    <property type="project" value="InterPro"/>
</dbReference>
<dbReference type="EC" id="7.1.1.2" evidence="4 18"/>
<keyword evidence="16 18" id="KW-0472">Membrane</keyword>
<evidence type="ECO:0000256" key="13">
    <source>
        <dbReference type="ARBA" id="ARBA00023027"/>
    </source>
</evidence>
<gene>
    <name evidence="20" type="primary">nad2</name>
</gene>
<keyword evidence="11 18" id="KW-0249">Electron transport</keyword>
<dbReference type="PRINTS" id="PR01436">
    <property type="entry name" value="NADHDHGNASE2"/>
</dbReference>
<keyword evidence="7 18" id="KW-0679">Respiratory chain</keyword>
<evidence type="ECO:0000256" key="6">
    <source>
        <dbReference type="ARBA" id="ARBA00022448"/>
    </source>
</evidence>
<reference evidence="20" key="1">
    <citation type="submission" date="2016-04" db="EMBL/GenBank/DDBJ databases">
        <title>Mitochondria of beetle species.</title>
        <authorList>
            <person name="Hunter A."/>
            <person name="Moriniere J."/>
            <person name="Tang P."/>
            <person name="Linard B."/>
            <person name="Crampton-Platt A."/>
            <person name="Vogler A.P."/>
        </authorList>
    </citation>
    <scope>NUCLEOTIDE SEQUENCE</scope>
</reference>
<keyword evidence="9 18" id="KW-0999">Mitochondrion inner membrane</keyword>
<proteinExistence type="inferred from homology"/>
<evidence type="ECO:0000256" key="12">
    <source>
        <dbReference type="ARBA" id="ARBA00022989"/>
    </source>
</evidence>
<feature type="transmembrane region" description="Helical" evidence="18">
    <location>
        <begin position="193"/>
        <end position="214"/>
    </location>
</feature>
<feature type="transmembrane region" description="Helical" evidence="18">
    <location>
        <begin position="266"/>
        <end position="289"/>
    </location>
</feature>